<evidence type="ECO:0000313" key="2">
    <source>
        <dbReference type="EMBL" id="GAH00385.1"/>
    </source>
</evidence>
<comment type="caution">
    <text evidence="2">The sequence shown here is derived from an EMBL/GenBank/DDBJ whole genome shotgun (WGS) entry which is preliminary data.</text>
</comment>
<dbReference type="AlphaFoldDB" id="X1CWC7"/>
<gene>
    <name evidence="2" type="ORF">S01H4_37458</name>
</gene>
<name>X1CWC7_9ZZZZ</name>
<proteinExistence type="predicted"/>
<feature type="region of interest" description="Disordered" evidence="1">
    <location>
        <begin position="126"/>
        <end position="157"/>
    </location>
</feature>
<accession>X1CWC7</accession>
<dbReference type="EMBL" id="BART01020124">
    <property type="protein sequence ID" value="GAH00385.1"/>
    <property type="molecule type" value="Genomic_DNA"/>
</dbReference>
<reference evidence="2" key="1">
    <citation type="journal article" date="2014" name="Front. Microbiol.">
        <title>High frequency of phylogenetically diverse reductive dehalogenase-homologous genes in deep subseafloor sedimentary metagenomes.</title>
        <authorList>
            <person name="Kawai M."/>
            <person name="Futagami T."/>
            <person name="Toyoda A."/>
            <person name="Takaki Y."/>
            <person name="Nishi S."/>
            <person name="Hori S."/>
            <person name="Arai W."/>
            <person name="Tsubouchi T."/>
            <person name="Morono Y."/>
            <person name="Uchiyama I."/>
            <person name="Ito T."/>
            <person name="Fujiyama A."/>
            <person name="Inagaki F."/>
            <person name="Takami H."/>
        </authorList>
    </citation>
    <scope>NUCLEOTIDE SEQUENCE</scope>
    <source>
        <strain evidence="2">Expedition CK06-06</strain>
    </source>
</reference>
<evidence type="ECO:0000256" key="1">
    <source>
        <dbReference type="SAM" id="MobiDB-lite"/>
    </source>
</evidence>
<sequence>MFGKGSLRQALLGFFGKVPDGDGGTLPPQAALYAFCSNLIVDATDHAIEQLPGALASLGGSSAAKKAAKHSAFARGAQNLSEGGFGELAGIKEMIGGLIGKVGTGGKQDWMTALAPIFIEKMMKSSGGGNGAPASLPPSQQSSQAGNYHTGGKLGGM</sequence>
<protein>
    <submittedName>
        <fullName evidence="2">Uncharacterized protein</fullName>
    </submittedName>
</protein>
<feature type="compositionally biased region" description="Low complexity" evidence="1">
    <location>
        <begin position="132"/>
        <end position="145"/>
    </location>
</feature>
<organism evidence="2">
    <name type="scientific">marine sediment metagenome</name>
    <dbReference type="NCBI Taxonomy" id="412755"/>
    <lineage>
        <taxon>unclassified sequences</taxon>
        <taxon>metagenomes</taxon>
        <taxon>ecological metagenomes</taxon>
    </lineage>
</organism>